<evidence type="ECO:0000313" key="3">
    <source>
        <dbReference type="EMBL" id="CAB4187070.1"/>
    </source>
</evidence>
<organism evidence="4">
    <name type="scientific">uncultured Caudovirales phage</name>
    <dbReference type="NCBI Taxonomy" id="2100421"/>
    <lineage>
        <taxon>Viruses</taxon>
        <taxon>Duplodnaviria</taxon>
        <taxon>Heunggongvirae</taxon>
        <taxon>Uroviricota</taxon>
        <taxon>Caudoviricetes</taxon>
        <taxon>Peduoviridae</taxon>
        <taxon>Maltschvirus</taxon>
        <taxon>Maltschvirus maltsch</taxon>
    </lineage>
</organism>
<dbReference type="Pfam" id="PF12322">
    <property type="entry name" value="T4_baseplate"/>
    <property type="match status" value="1"/>
</dbReference>
<proteinExistence type="predicted"/>
<dbReference type="InterPro" id="IPR024364">
    <property type="entry name" value="Baseplate_phage_T4-like"/>
</dbReference>
<protein>
    <recommendedName>
        <fullName evidence="5">Baseplate hub assembly protein, bacteriophage T4-like</fullName>
    </recommendedName>
</protein>
<dbReference type="EMBL" id="LR797099">
    <property type="protein sequence ID" value="CAB4187070.1"/>
    <property type="molecule type" value="Genomic_DNA"/>
</dbReference>
<accession>A0A6J5T2S8</accession>
<evidence type="ECO:0000313" key="1">
    <source>
        <dbReference type="EMBL" id="CAB4164060.1"/>
    </source>
</evidence>
<sequence>MTQSNNPLRKHFRQPAIYLKLPSAGKFYPSGSIIMPDNNELPVLPMTAMDEITGRTPDALFNGAAVAELVQSCVPNIKDAWAAPVTDFNALLVAIRLASYGHSMEIGTVCPKCNASHSIDIDLRIVLDNLKAPDYDKSITDGDLTFYFAPMNYKQVNENSQLSFEDQKIIQQLASSEVDETEKLTKLGAAFRRITEATIKSIAQSISAIKTADAMVTETLHIQEFLHNCTKNTFEIIKLHAISLRSATDLPPVNVTCDDCKHEYKQDFTLDMSNFFEAAS</sequence>
<evidence type="ECO:0008006" key="5">
    <source>
        <dbReference type="Google" id="ProtNLM"/>
    </source>
</evidence>
<evidence type="ECO:0000313" key="2">
    <source>
        <dbReference type="EMBL" id="CAB4165700.1"/>
    </source>
</evidence>
<reference evidence="4" key="1">
    <citation type="submission" date="2020-05" db="EMBL/GenBank/DDBJ databases">
        <authorList>
            <person name="Chiriac C."/>
            <person name="Salcher M."/>
            <person name="Ghai R."/>
            <person name="Kavagutti S V."/>
        </authorList>
    </citation>
    <scope>NUCLEOTIDE SEQUENCE</scope>
</reference>
<dbReference type="EMBL" id="LR797502">
    <property type="protein sequence ID" value="CAB4221094.1"/>
    <property type="molecule type" value="Genomic_DNA"/>
</dbReference>
<dbReference type="EMBL" id="LR796776">
    <property type="protein sequence ID" value="CAB4165700.1"/>
    <property type="molecule type" value="Genomic_DNA"/>
</dbReference>
<evidence type="ECO:0000313" key="4">
    <source>
        <dbReference type="EMBL" id="CAB4221094.1"/>
    </source>
</evidence>
<dbReference type="EMBL" id="LR796758">
    <property type="protein sequence ID" value="CAB4164060.1"/>
    <property type="molecule type" value="Genomic_DNA"/>
</dbReference>
<name>A0A6J5T2S8_9CAUD</name>
<gene>
    <name evidence="3" type="ORF">UFOVP1146_416</name>
    <name evidence="4" type="ORF">UFOVP1638_149</name>
    <name evidence="1" type="ORF">UFOVP812_329</name>
    <name evidence="2" type="ORF">UFOVP818_236</name>
</gene>